<dbReference type="EMBL" id="JAGYPN010000001">
    <property type="protein sequence ID" value="MBS4222144.1"/>
    <property type="molecule type" value="Genomic_DNA"/>
</dbReference>
<dbReference type="PROSITE" id="PS50879">
    <property type="entry name" value="RNASE_H_1"/>
    <property type="match status" value="1"/>
</dbReference>
<evidence type="ECO:0000259" key="1">
    <source>
        <dbReference type="PROSITE" id="PS50879"/>
    </source>
</evidence>
<organism evidence="2 3">
    <name type="scientific">Lederbergia citrea</name>
    <dbReference type="NCBI Taxonomy" id="2833581"/>
    <lineage>
        <taxon>Bacteria</taxon>
        <taxon>Bacillati</taxon>
        <taxon>Bacillota</taxon>
        <taxon>Bacilli</taxon>
        <taxon>Bacillales</taxon>
        <taxon>Bacillaceae</taxon>
        <taxon>Lederbergia</taxon>
    </lineage>
</organism>
<evidence type="ECO:0000313" key="2">
    <source>
        <dbReference type="EMBL" id="MBS4222144.1"/>
    </source>
</evidence>
<dbReference type="GO" id="GO:0003676">
    <property type="term" value="F:nucleic acid binding"/>
    <property type="evidence" value="ECO:0007669"/>
    <property type="project" value="InterPro"/>
</dbReference>
<dbReference type="PANTHER" id="PTHR47723:SF19">
    <property type="entry name" value="POLYNUCLEOTIDYL TRANSFERASE, RIBONUCLEASE H-LIKE SUPERFAMILY PROTEIN"/>
    <property type="match status" value="1"/>
</dbReference>
<keyword evidence="2" id="KW-0695">RNA-directed DNA polymerase</keyword>
<dbReference type="InterPro" id="IPR036397">
    <property type="entry name" value="RNaseH_sf"/>
</dbReference>
<dbReference type="Pfam" id="PF13456">
    <property type="entry name" value="RVT_3"/>
    <property type="match status" value="1"/>
</dbReference>
<dbReference type="Gene3D" id="3.30.420.10">
    <property type="entry name" value="Ribonuclease H-like superfamily/Ribonuclease H"/>
    <property type="match status" value="1"/>
</dbReference>
<dbReference type="PANTHER" id="PTHR47723">
    <property type="entry name" value="OS05G0353850 PROTEIN"/>
    <property type="match status" value="1"/>
</dbReference>
<dbReference type="CDD" id="cd09279">
    <property type="entry name" value="RNase_HI_like"/>
    <property type="match status" value="1"/>
</dbReference>
<dbReference type="GO" id="GO:0004523">
    <property type="term" value="F:RNA-DNA hybrid ribonuclease activity"/>
    <property type="evidence" value="ECO:0007669"/>
    <property type="project" value="InterPro"/>
</dbReference>
<reference evidence="2 3" key="1">
    <citation type="submission" date="2021-05" db="EMBL/GenBank/DDBJ databases">
        <title>Novel Bacillus species.</title>
        <authorList>
            <person name="Liu G."/>
        </authorList>
    </citation>
    <scope>NUCLEOTIDE SEQUENCE [LARGE SCALE GENOMIC DNA]</scope>
    <source>
        <strain evidence="2 3">FJAT-49682</strain>
    </source>
</reference>
<gene>
    <name evidence="2" type="ORF">KHA91_05155</name>
</gene>
<dbReference type="InterPro" id="IPR053151">
    <property type="entry name" value="RNase_H-like"/>
</dbReference>
<dbReference type="InterPro" id="IPR002156">
    <property type="entry name" value="RNaseH_domain"/>
</dbReference>
<dbReference type="GO" id="GO:0003964">
    <property type="term" value="F:RNA-directed DNA polymerase activity"/>
    <property type="evidence" value="ECO:0007669"/>
    <property type="project" value="UniProtKB-KW"/>
</dbReference>
<keyword evidence="2" id="KW-0808">Transferase</keyword>
<comment type="caution">
    <text evidence="2">The sequence shown here is derived from an EMBL/GenBank/DDBJ whole genome shotgun (WGS) entry which is preliminary data.</text>
</comment>
<dbReference type="NCBIfam" id="NF005822">
    <property type="entry name" value="PRK07708.1"/>
    <property type="match status" value="1"/>
</dbReference>
<protein>
    <submittedName>
        <fullName evidence="2">Reverse transcriptase-like protein</fullName>
    </submittedName>
</protein>
<sequence length="218" mass="25387">MKMKLKIVYKGKKTISVKMETEWIDEQFVDFLLADFQKTGRISEIIVIDEMGREWSRKEYEKLKIKMEHEPVNPLIYFDGGFDKQTGTAGIGIVIYYEKGNATYRYRANAKLDEMENNNEAEYAALYNALMHWEEIGAKNLPIIIRGDSQGVLKQLEGDWPCYEKVLNAWLDRIETKISELNLKAQFEVISRRENKEADKLASQALENNIIQSHLKID</sequence>
<accession>A0A942USI9</accession>
<feature type="domain" description="RNase H type-1" evidence="1">
    <location>
        <begin position="70"/>
        <end position="207"/>
    </location>
</feature>
<keyword evidence="2" id="KW-0548">Nucleotidyltransferase</keyword>
<evidence type="ECO:0000313" key="3">
    <source>
        <dbReference type="Proteomes" id="UP000676456"/>
    </source>
</evidence>
<dbReference type="RefSeq" id="WP_213097112.1">
    <property type="nucleotide sequence ID" value="NZ_JAGYPK010000001.1"/>
</dbReference>
<keyword evidence="3" id="KW-1185">Reference proteome</keyword>
<dbReference type="SUPFAM" id="SSF53098">
    <property type="entry name" value="Ribonuclease H-like"/>
    <property type="match status" value="1"/>
</dbReference>
<name>A0A942USI9_9BACI</name>
<proteinExistence type="predicted"/>
<dbReference type="Proteomes" id="UP000676456">
    <property type="component" value="Unassembled WGS sequence"/>
</dbReference>
<dbReference type="InterPro" id="IPR012337">
    <property type="entry name" value="RNaseH-like_sf"/>
</dbReference>
<dbReference type="AlphaFoldDB" id="A0A942USI9"/>